<name>A0A9P9WDA4_9PEZI</name>
<feature type="compositionally biased region" description="Polar residues" evidence="1">
    <location>
        <begin position="373"/>
        <end position="388"/>
    </location>
</feature>
<dbReference type="Gene3D" id="3.60.40.10">
    <property type="entry name" value="PPM-type phosphatase domain"/>
    <property type="match status" value="1"/>
</dbReference>
<comment type="caution">
    <text evidence="3">The sequence shown here is derived from an EMBL/GenBank/DDBJ whole genome shotgun (WGS) entry which is preliminary data.</text>
</comment>
<reference evidence="3" key="1">
    <citation type="submission" date="2021-03" db="EMBL/GenBank/DDBJ databases">
        <title>Revisited historic fungal species revealed as producer of novel bioactive compounds through whole genome sequencing and comparative genomics.</title>
        <authorList>
            <person name="Vignolle G.A."/>
            <person name="Hochenegger N."/>
            <person name="Mach R.L."/>
            <person name="Mach-Aigner A.R."/>
            <person name="Javad Rahimi M."/>
            <person name="Salim K.A."/>
            <person name="Chan C.M."/>
            <person name="Lim L.B.L."/>
            <person name="Cai F."/>
            <person name="Druzhinina I.S."/>
            <person name="U'Ren J.M."/>
            <person name="Derntl C."/>
        </authorList>
    </citation>
    <scope>NUCLEOTIDE SEQUENCE</scope>
    <source>
        <strain evidence="3">TUCIM 5799</strain>
    </source>
</reference>
<feature type="compositionally biased region" description="Low complexity" evidence="1">
    <location>
        <begin position="53"/>
        <end position="65"/>
    </location>
</feature>
<dbReference type="PANTHER" id="PTHR13832:SF792">
    <property type="entry name" value="GM14286P"/>
    <property type="match status" value="1"/>
</dbReference>
<dbReference type="AlphaFoldDB" id="A0A9P9WDA4"/>
<organism evidence="3 4">
    <name type="scientific">Neoarthrinium moseri</name>
    <dbReference type="NCBI Taxonomy" id="1658444"/>
    <lineage>
        <taxon>Eukaryota</taxon>
        <taxon>Fungi</taxon>
        <taxon>Dikarya</taxon>
        <taxon>Ascomycota</taxon>
        <taxon>Pezizomycotina</taxon>
        <taxon>Sordariomycetes</taxon>
        <taxon>Xylariomycetidae</taxon>
        <taxon>Amphisphaeriales</taxon>
        <taxon>Apiosporaceae</taxon>
        <taxon>Neoarthrinium</taxon>
    </lineage>
</organism>
<feature type="domain" description="PPM-type phosphatase" evidence="2">
    <location>
        <begin position="230"/>
        <end position="604"/>
    </location>
</feature>
<dbReference type="SMART" id="SM00332">
    <property type="entry name" value="PP2Cc"/>
    <property type="match status" value="1"/>
</dbReference>
<sequence length="632" mass="68640">MRRVAVRAFRTSCQSAARGLSRGCRTRRLSLLVQHQHGSAGLRLSGIRSFNTSSSPSPSPSSSSPIAPKCSSTPPQRSYHNHQHQRALGQPLRSSMYIRRFSVALVGGLVGYGAWQYGYRGNTTESALSYSTNSAKTAAGNAATTRNVLVVGADEIHTGTFVGEGPIAKTADGTGHNVLEMLTPDQATEKLRDNEASFVVNRGQGVLRYDHAQLASNNPIEDDHAEKIVEVSMPSAGKSDQEINDWMFWGVFDGHAGWTTSAKLRQTLISFVARELNTTYKAAHTLGAAPSPDAIDAAIKLGFTRLDNEIVHDSVDKVLKSNSKRVAAELLGPALSGSCALLSFYDAASKTLRVACTGDSRAVLGRRSDSGKWTATALSEDQTGSNPNEAARMRKAHPGEERVIHNGRVLGGLEPTRAFGDASYKWSREISDRLRASFFGRSYSPHLKTPPYVTAEPVVTTTKIQPEKGDFLVMATDGLWEMLTNEEVVGLVGKWIETQAQEQSNSQFNSVWSKIFGSQQGLPVEAHKGGHGADGQKTPIRLRQWGISPDEKERFVVKDKNVATHLVRNALGGKNEEQVCALLTLVSPFSRRYRDDLTIQVIFFGNGQKTGEVLLNQEATSPPKSSALKAKL</sequence>
<evidence type="ECO:0000313" key="4">
    <source>
        <dbReference type="Proteomes" id="UP000829685"/>
    </source>
</evidence>
<dbReference type="Pfam" id="PF00481">
    <property type="entry name" value="PP2C"/>
    <property type="match status" value="1"/>
</dbReference>
<evidence type="ECO:0000259" key="2">
    <source>
        <dbReference type="PROSITE" id="PS51746"/>
    </source>
</evidence>
<feature type="region of interest" description="Disordered" evidence="1">
    <location>
        <begin position="44"/>
        <end position="89"/>
    </location>
</feature>
<dbReference type="InterPro" id="IPR015655">
    <property type="entry name" value="PP2C"/>
</dbReference>
<dbReference type="Proteomes" id="UP000829685">
    <property type="component" value="Unassembled WGS sequence"/>
</dbReference>
<dbReference type="InterPro" id="IPR036457">
    <property type="entry name" value="PPM-type-like_dom_sf"/>
</dbReference>
<accession>A0A9P9WDA4</accession>
<evidence type="ECO:0000256" key="1">
    <source>
        <dbReference type="SAM" id="MobiDB-lite"/>
    </source>
</evidence>
<dbReference type="InterPro" id="IPR001932">
    <property type="entry name" value="PPM-type_phosphatase-like_dom"/>
</dbReference>
<dbReference type="PROSITE" id="PS51746">
    <property type="entry name" value="PPM_2"/>
    <property type="match status" value="1"/>
</dbReference>
<dbReference type="SUPFAM" id="SSF81606">
    <property type="entry name" value="PP2C-like"/>
    <property type="match status" value="1"/>
</dbReference>
<dbReference type="GO" id="GO:0004741">
    <property type="term" value="F:[pyruvate dehydrogenase (acetyl-transferring)]-phosphatase activity"/>
    <property type="evidence" value="ECO:0007669"/>
    <property type="project" value="TreeGrafter"/>
</dbReference>
<keyword evidence="4" id="KW-1185">Reference proteome</keyword>
<dbReference type="CDD" id="cd00143">
    <property type="entry name" value="PP2Cc"/>
    <property type="match status" value="1"/>
</dbReference>
<proteinExistence type="predicted"/>
<gene>
    <name evidence="3" type="ORF">JX265_010953</name>
</gene>
<dbReference type="PANTHER" id="PTHR13832">
    <property type="entry name" value="PROTEIN PHOSPHATASE 2C"/>
    <property type="match status" value="1"/>
</dbReference>
<protein>
    <recommendedName>
        <fullName evidence="2">PPM-type phosphatase domain-containing protein</fullName>
    </recommendedName>
</protein>
<feature type="region of interest" description="Disordered" evidence="1">
    <location>
        <begin position="373"/>
        <end position="392"/>
    </location>
</feature>
<dbReference type="EMBL" id="JAFIMR010000038">
    <property type="protein sequence ID" value="KAI1857923.1"/>
    <property type="molecule type" value="Genomic_DNA"/>
</dbReference>
<evidence type="ECO:0000313" key="3">
    <source>
        <dbReference type="EMBL" id="KAI1857923.1"/>
    </source>
</evidence>
<dbReference type="GO" id="GO:0005739">
    <property type="term" value="C:mitochondrion"/>
    <property type="evidence" value="ECO:0007669"/>
    <property type="project" value="TreeGrafter"/>
</dbReference>